<accession>A0A4V4R7E3</accession>
<dbReference type="AlphaFoldDB" id="A0A4V4R7E3"/>
<dbReference type="OrthoDB" id="1347735at2"/>
<gene>
    <name evidence="1" type="ORF">D8779_20385</name>
</gene>
<dbReference type="Gene3D" id="3.30.110.190">
    <property type="match status" value="1"/>
</dbReference>
<evidence type="ECO:0000313" key="2">
    <source>
        <dbReference type="Proteomes" id="UP000307541"/>
    </source>
</evidence>
<reference evidence="1 2" key="1">
    <citation type="submission" date="2018-10" db="EMBL/GenBank/DDBJ databases">
        <title>Pseudomonas leptonychotis sp. nov., isolated from Weddell seals in Antarctica.</title>
        <authorList>
            <person name="Novakova D."/>
            <person name="Svec P."/>
            <person name="Kralova S."/>
            <person name="Kristofova L."/>
            <person name="Zeman M."/>
            <person name="Pantucek R."/>
            <person name="Maslanova I."/>
            <person name="Sedlacek I."/>
        </authorList>
    </citation>
    <scope>NUCLEOTIDE SEQUENCE [LARGE SCALE GENOMIC DNA]</scope>
    <source>
        <strain evidence="1 2">CCM 8849</strain>
    </source>
</reference>
<dbReference type="InterPro" id="IPR025506">
    <property type="entry name" value="Abi_alpha"/>
</dbReference>
<name>A0A4V4R7E3_9PSED</name>
<comment type="caution">
    <text evidence="1">The sequence shown here is derived from an EMBL/GenBank/DDBJ whole genome shotgun (WGS) entry which is preliminary data.</text>
</comment>
<sequence length="250" mass="28265">MGTEDKSYGVVTDTIGKVASDVYADVARPAARQIGSALETLFKVSLSPVSMLDWGFEQSKDWLKKKVEERTSKTPQNFLRTPPNNIAIPALTSISMSADAPELRELYAELLLKAMDSRTEPMVHPSYINVIGQLTSQEALVFISFQEIGSTTLFQENNARYSHGNDLTIEIQFINHCLSIGLENTKYMQLWLENLQRLKLIDLREYSEVSYVEPDADTPYPSVNNREDRYLELTIYGREFLKACTPPDAV</sequence>
<dbReference type="Proteomes" id="UP000307541">
    <property type="component" value="Unassembled WGS sequence"/>
</dbReference>
<organism evidence="1 2">
    <name type="scientific">Pseudomonas leptonychotis</name>
    <dbReference type="NCBI Taxonomy" id="2448482"/>
    <lineage>
        <taxon>Bacteria</taxon>
        <taxon>Pseudomonadati</taxon>
        <taxon>Pseudomonadota</taxon>
        <taxon>Gammaproteobacteria</taxon>
        <taxon>Pseudomonadales</taxon>
        <taxon>Pseudomonadaceae</taxon>
        <taxon>Pseudomonas</taxon>
    </lineage>
</organism>
<dbReference type="RefSeq" id="WP_136666446.1">
    <property type="nucleotide sequence ID" value="NZ_RFLV01000009.1"/>
</dbReference>
<dbReference type="Pfam" id="PF14337">
    <property type="entry name" value="Abi_alpha"/>
    <property type="match status" value="1"/>
</dbReference>
<proteinExistence type="predicted"/>
<evidence type="ECO:0000313" key="1">
    <source>
        <dbReference type="EMBL" id="TIH06234.1"/>
    </source>
</evidence>
<keyword evidence="2" id="KW-1185">Reference proteome</keyword>
<protein>
    <submittedName>
        <fullName evidence="1">DUF4393 domain-containing protein</fullName>
    </submittedName>
</protein>
<dbReference type="EMBL" id="RFLV01000009">
    <property type="protein sequence ID" value="TIH06234.1"/>
    <property type="molecule type" value="Genomic_DNA"/>
</dbReference>